<dbReference type="InterPro" id="IPR011043">
    <property type="entry name" value="Gal_Oxase/kelch_b-propeller"/>
</dbReference>
<dbReference type="PANTHER" id="PTHR23244">
    <property type="entry name" value="KELCH REPEAT DOMAIN"/>
    <property type="match status" value="1"/>
</dbReference>
<proteinExistence type="predicted"/>
<dbReference type="Pfam" id="PF24681">
    <property type="entry name" value="Kelch_KLHDC2_KLHL20_DRC7"/>
    <property type="match status" value="1"/>
</dbReference>
<dbReference type="Gene3D" id="2.120.10.80">
    <property type="entry name" value="Kelch-type beta propeller"/>
    <property type="match status" value="2"/>
</dbReference>
<dbReference type="AlphaFoldDB" id="A0AAW0D5G3"/>
<reference evidence="1 2" key="1">
    <citation type="journal article" date="2024" name="J Genomics">
        <title>Draft genome sequencing and assembly of Favolaschia claudopus CIRM-BRFM 2984 isolated from oak limbs.</title>
        <authorList>
            <person name="Navarro D."/>
            <person name="Drula E."/>
            <person name="Chaduli D."/>
            <person name="Cazenave R."/>
            <person name="Ahrendt S."/>
            <person name="Wang J."/>
            <person name="Lipzen A."/>
            <person name="Daum C."/>
            <person name="Barry K."/>
            <person name="Grigoriev I.V."/>
            <person name="Favel A."/>
            <person name="Rosso M.N."/>
            <person name="Martin F."/>
        </authorList>
    </citation>
    <scope>NUCLEOTIDE SEQUENCE [LARGE SCALE GENOMIC DNA]</scope>
    <source>
        <strain evidence="1 2">CIRM-BRFM 2984</strain>
    </source>
</reference>
<keyword evidence="2" id="KW-1185">Reference proteome</keyword>
<dbReference type="InterPro" id="IPR015915">
    <property type="entry name" value="Kelch-typ_b-propeller"/>
</dbReference>
<protein>
    <recommendedName>
        <fullName evidence="3">MYND-type domain-containing protein</fullName>
    </recommendedName>
</protein>
<comment type="caution">
    <text evidence="1">The sequence shown here is derived from an EMBL/GenBank/DDBJ whole genome shotgun (WGS) entry which is preliminary data.</text>
</comment>
<accession>A0AAW0D5G3</accession>
<dbReference type="Proteomes" id="UP001362999">
    <property type="component" value="Unassembled WGS sequence"/>
</dbReference>
<sequence length="682" mass="76462">MASSAQTHPLIRLMANLRMTSREGDQLLKAGQFEAAEAKYRELARDIVGSNFSLPLTSNHPSGGVVCDQYWDMDSVVRTNLMGCYVGIAKCLWRKKETEMALAWLEEANSLYRCQYSVLPQPVFDWMDSWLDLPEATLFRSSALCLSAEIFSALGNSATATMRQWVGQKTALNSPPPDHTPELEAAVDKKLLTKMMGLHPNPNAPPTKGPLIPGLQVQGSWKRLAVKTLGGPTEGREAFACFIWNGHLYVAGGRRSSMGPFHRDLWKLNLSTRDEWEPLPAYPFGLRSTGLFVGWQMFVHDNQAILFTGRSALDVFNLTTEQWSTQTTTFSPTPADVAAGITDSWFYPGTHQNFATLVYAATTNKLYVFGGEHGKTMMGCNLFMELDLLTWKWRRLSGWVRTPRQAPDYSCPGPRKSAAAWAGADGKRIFLLGGHYDREAAKSDEFHRASEAFGYDDFWSFAVGTEKWRRERQSGNPPCSRTEFAYVYNHTLKRVVVFGGYHPSLPTLDETNKAKPQLFQYSYFADTFLYDPAPTTAPSTPSPSPVPTFTAPKWQQVLTPGFPTYRCQSHLVVDPDTGRTYLFGGWTNNQYIPTHAKIISRSFGDLWELRMDLPGGHFDEVDVEEEMRVARAGPWQRCYNCASAGPWKKCGGSCKGRVFFCGPACLKEGWSEHKTKHACRKA</sequence>
<evidence type="ECO:0008006" key="3">
    <source>
        <dbReference type="Google" id="ProtNLM"/>
    </source>
</evidence>
<evidence type="ECO:0000313" key="1">
    <source>
        <dbReference type="EMBL" id="KAK7045132.1"/>
    </source>
</evidence>
<evidence type="ECO:0000313" key="2">
    <source>
        <dbReference type="Proteomes" id="UP001362999"/>
    </source>
</evidence>
<name>A0AAW0D5G3_9AGAR</name>
<dbReference type="EMBL" id="JAWWNJ010000011">
    <property type="protein sequence ID" value="KAK7045132.1"/>
    <property type="molecule type" value="Genomic_DNA"/>
</dbReference>
<gene>
    <name evidence="1" type="ORF">R3P38DRAFT_2882711</name>
</gene>
<dbReference type="SUPFAM" id="SSF50965">
    <property type="entry name" value="Galactose oxidase, central domain"/>
    <property type="match status" value="1"/>
</dbReference>
<organism evidence="1 2">
    <name type="scientific">Favolaschia claudopus</name>
    <dbReference type="NCBI Taxonomy" id="2862362"/>
    <lineage>
        <taxon>Eukaryota</taxon>
        <taxon>Fungi</taxon>
        <taxon>Dikarya</taxon>
        <taxon>Basidiomycota</taxon>
        <taxon>Agaricomycotina</taxon>
        <taxon>Agaricomycetes</taxon>
        <taxon>Agaricomycetidae</taxon>
        <taxon>Agaricales</taxon>
        <taxon>Marasmiineae</taxon>
        <taxon>Mycenaceae</taxon>
        <taxon>Favolaschia</taxon>
    </lineage>
</organism>